<reference evidence="14" key="1">
    <citation type="submission" date="2015-12" db="EMBL/GenBank/DDBJ databases">
        <title>Complete genome sequences of two moderately thermophilic Paenibacillus species.</title>
        <authorList>
            <person name="Butler R.III."/>
            <person name="Wang J."/>
            <person name="Stark B.C."/>
            <person name="Pombert J.-F."/>
        </authorList>
    </citation>
    <scope>NUCLEOTIDE SEQUENCE [LARGE SCALE GENOMIC DNA]</scope>
    <source>
        <strain evidence="14">32O-Y</strain>
    </source>
</reference>
<dbReference type="EC" id="2.7.13.3" evidence="4"/>
<evidence type="ECO:0000256" key="5">
    <source>
        <dbReference type="ARBA" id="ARBA00022475"/>
    </source>
</evidence>
<protein>
    <recommendedName>
        <fullName evidence="4">histidine kinase</fullName>
        <ecNumber evidence="4">2.7.13.3</ecNumber>
    </recommendedName>
</protein>
<dbReference type="InterPro" id="IPR050736">
    <property type="entry name" value="Sensor_HK_Regulatory"/>
</dbReference>
<dbReference type="InterPro" id="IPR003594">
    <property type="entry name" value="HATPase_dom"/>
</dbReference>
<dbReference type="SUPFAM" id="SSF47384">
    <property type="entry name" value="Homodimeric domain of signal transducing histidine kinase"/>
    <property type="match status" value="1"/>
</dbReference>
<dbReference type="Gene3D" id="1.10.8.500">
    <property type="entry name" value="HAMP domain in histidine kinase"/>
    <property type="match status" value="1"/>
</dbReference>
<evidence type="ECO:0000256" key="1">
    <source>
        <dbReference type="ARBA" id="ARBA00000085"/>
    </source>
</evidence>
<dbReference type="PANTHER" id="PTHR43711:SF1">
    <property type="entry name" value="HISTIDINE KINASE 1"/>
    <property type="match status" value="1"/>
</dbReference>
<dbReference type="CDD" id="cd16922">
    <property type="entry name" value="HATPase_EvgS-ArcB-TorS-like"/>
    <property type="match status" value="1"/>
</dbReference>
<keyword evidence="6" id="KW-0597">Phosphoprotein</keyword>
<evidence type="ECO:0000256" key="8">
    <source>
        <dbReference type="ARBA" id="ARBA00022741"/>
    </source>
</evidence>
<keyword evidence="8" id="KW-0547">Nucleotide-binding</keyword>
<dbReference type="InterPro" id="IPR036890">
    <property type="entry name" value="HATPase_C_sf"/>
</dbReference>
<dbReference type="EMBL" id="CP013652">
    <property type="protein sequence ID" value="ALS22896.1"/>
    <property type="molecule type" value="Genomic_DNA"/>
</dbReference>
<dbReference type="Pfam" id="PF00672">
    <property type="entry name" value="HAMP"/>
    <property type="match status" value="1"/>
</dbReference>
<keyword evidence="14" id="KW-1185">Reference proteome</keyword>
<dbReference type="InterPro" id="IPR005467">
    <property type="entry name" value="His_kinase_dom"/>
</dbReference>
<reference evidence="13 14" key="2">
    <citation type="journal article" date="2016" name="Genome Announc.">
        <title>Complete Genome Sequences of Two Interactive Moderate Thermophiles, Paenibacillus napthalenovorans 32O-Y and Paenibacillus sp. 32O-W.</title>
        <authorList>
            <person name="Butler R.R.III."/>
            <person name="Wang J."/>
            <person name="Stark B.C."/>
            <person name="Pombert J.F."/>
        </authorList>
    </citation>
    <scope>NUCLEOTIDE SEQUENCE [LARGE SCALE GENOMIC DNA]</scope>
    <source>
        <strain evidence="13 14">32O-Y</strain>
    </source>
</reference>
<dbReference type="PRINTS" id="PR00344">
    <property type="entry name" value="BCTRLSENSOR"/>
</dbReference>
<evidence type="ECO:0000256" key="10">
    <source>
        <dbReference type="ARBA" id="ARBA00022840"/>
    </source>
</evidence>
<evidence type="ECO:0000256" key="9">
    <source>
        <dbReference type="ARBA" id="ARBA00022777"/>
    </source>
</evidence>
<dbReference type="SUPFAM" id="SSF158472">
    <property type="entry name" value="HAMP domain-like"/>
    <property type="match status" value="1"/>
</dbReference>
<comment type="catalytic activity">
    <reaction evidence="1">
        <text>ATP + protein L-histidine = ADP + protein N-phospho-L-histidine.</text>
        <dbReference type="EC" id="2.7.13.3"/>
    </reaction>
</comment>
<dbReference type="InterPro" id="IPR004358">
    <property type="entry name" value="Sig_transdc_His_kin-like_C"/>
</dbReference>
<dbReference type="InterPro" id="IPR036097">
    <property type="entry name" value="HisK_dim/P_sf"/>
</dbReference>
<dbReference type="STRING" id="162209.IJ22_25230"/>
<dbReference type="AlphaFoldDB" id="A0A0U2M564"/>
<dbReference type="KEGG" id="pnp:IJ22_25230"/>
<keyword evidence="5" id="KW-1003">Cell membrane</keyword>
<dbReference type="InterPro" id="IPR003661">
    <property type="entry name" value="HisK_dim/P_dom"/>
</dbReference>
<evidence type="ECO:0000256" key="6">
    <source>
        <dbReference type="ARBA" id="ARBA00022553"/>
    </source>
</evidence>
<dbReference type="PROSITE" id="PS50109">
    <property type="entry name" value="HIS_KIN"/>
    <property type="match status" value="1"/>
</dbReference>
<dbReference type="RefSeq" id="WP_217437283.1">
    <property type="nucleotide sequence ID" value="NZ_BJCS01000004.1"/>
</dbReference>
<dbReference type="SMART" id="SM00387">
    <property type="entry name" value="HATPase_c"/>
    <property type="match status" value="1"/>
</dbReference>
<dbReference type="Pfam" id="PF02518">
    <property type="entry name" value="HATPase_c"/>
    <property type="match status" value="1"/>
</dbReference>
<dbReference type="PROSITE" id="PS50885">
    <property type="entry name" value="HAMP"/>
    <property type="match status" value="1"/>
</dbReference>
<evidence type="ECO:0000256" key="4">
    <source>
        <dbReference type="ARBA" id="ARBA00012438"/>
    </source>
</evidence>
<keyword evidence="9 13" id="KW-0418">Kinase</keyword>
<dbReference type="Gene3D" id="1.10.287.130">
    <property type="match status" value="1"/>
</dbReference>
<dbReference type="FunFam" id="3.30.565.10:FF:000023">
    <property type="entry name" value="PAS domain-containing sensor histidine kinase"/>
    <property type="match status" value="1"/>
</dbReference>
<evidence type="ECO:0000313" key="14">
    <source>
        <dbReference type="Proteomes" id="UP000061660"/>
    </source>
</evidence>
<dbReference type="SUPFAM" id="SSF55874">
    <property type="entry name" value="ATPase domain of HSP90 chaperone/DNA topoisomerase II/histidine kinase"/>
    <property type="match status" value="1"/>
</dbReference>
<dbReference type="SMART" id="SM00304">
    <property type="entry name" value="HAMP"/>
    <property type="match status" value="1"/>
</dbReference>
<organism evidence="13 14">
    <name type="scientific">Paenibacillus naphthalenovorans</name>
    <dbReference type="NCBI Taxonomy" id="162209"/>
    <lineage>
        <taxon>Bacteria</taxon>
        <taxon>Bacillati</taxon>
        <taxon>Bacillota</taxon>
        <taxon>Bacilli</taxon>
        <taxon>Bacillales</taxon>
        <taxon>Paenibacillaceae</taxon>
        <taxon>Paenibacillus</taxon>
    </lineage>
</organism>
<comment type="subcellular location">
    <subcellularLocation>
        <location evidence="3">Cell membrane</location>
        <topology evidence="3">Multi-pass membrane protein</topology>
    </subcellularLocation>
    <subcellularLocation>
        <location evidence="2">Membrane raft</location>
        <topology evidence="2">Multi-pass membrane protein</topology>
    </subcellularLocation>
</comment>
<dbReference type="Gene3D" id="3.30.565.10">
    <property type="entry name" value="Histidine kinase-like ATPase, C-terminal domain"/>
    <property type="match status" value="1"/>
</dbReference>
<dbReference type="GO" id="GO:0005524">
    <property type="term" value="F:ATP binding"/>
    <property type="evidence" value="ECO:0007669"/>
    <property type="project" value="UniProtKB-KW"/>
</dbReference>
<proteinExistence type="predicted"/>
<gene>
    <name evidence="13" type="ORF">IJ22_25230</name>
</gene>
<keyword evidence="7" id="KW-0808">Transferase</keyword>
<dbReference type="CDD" id="cd06225">
    <property type="entry name" value="HAMP"/>
    <property type="match status" value="1"/>
</dbReference>
<dbReference type="Proteomes" id="UP000061660">
    <property type="component" value="Chromosome"/>
</dbReference>
<dbReference type="GO" id="GO:0005886">
    <property type="term" value="C:plasma membrane"/>
    <property type="evidence" value="ECO:0007669"/>
    <property type="project" value="UniProtKB-SubCell"/>
</dbReference>
<dbReference type="CDD" id="cd00082">
    <property type="entry name" value="HisKA"/>
    <property type="match status" value="1"/>
</dbReference>
<keyword evidence="11" id="KW-0902">Two-component regulatory system</keyword>
<dbReference type="SMART" id="SM00388">
    <property type="entry name" value="HisKA"/>
    <property type="match status" value="1"/>
</dbReference>
<evidence type="ECO:0000256" key="7">
    <source>
        <dbReference type="ARBA" id="ARBA00022679"/>
    </source>
</evidence>
<dbReference type="PATRIC" id="fig|162209.4.peg.2686"/>
<name>A0A0U2M564_9BACL</name>
<evidence type="ECO:0000256" key="3">
    <source>
        <dbReference type="ARBA" id="ARBA00004651"/>
    </source>
</evidence>
<dbReference type="FunFam" id="1.10.287.130:FF:000001">
    <property type="entry name" value="Two-component sensor histidine kinase"/>
    <property type="match status" value="1"/>
</dbReference>
<evidence type="ECO:0000313" key="13">
    <source>
        <dbReference type="EMBL" id="ALS22896.1"/>
    </source>
</evidence>
<dbReference type="GO" id="GO:0045121">
    <property type="term" value="C:membrane raft"/>
    <property type="evidence" value="ECO:0007669"/>
    <property type="project" value="UniProtKB-SubCell"/>
</dbReference>
<dbReference type="InterPro" id="IPR003660">
    <property type="entry name" value="HAMP_dom"/>
</dbReference>
<dbReference type="Pfam" id="PF00512">
    <property type="entry name" value="HisKA"/>
    <property type="match status" value="1"/>
</dbReference>
<dbReference type="Gene3D" id="3.30.450.20">
    <property type="entry name" value="PAS domain"/>
    <property type="match status" value="1"/>
</dbReference>
<evidence type="ECO:0000256" key="2">
    <source>
        <dbReference type="ARBA" id="ARBA00004314"/>
    </source>
</evidence>
<dbReference type="GO" id="GO:0000155">
    <property type="term" value="F:phosphorelay sensor kinase activity"/>
    <property type="evidence" value="ECO:0007669"/>
    <property type="project" value="InterPro"/>
</dbReference>
<accession>A0A0U2M564</accession>
<sequence length="485" mass="54796">MIFGVHKSIFRRLLFSYMLTVLLGLCAVGLLLSFWTKDYIVDTQREELLRKAKRVNLTIQNFQQSDERMKDLLIFFDQSFDTRIWTFDRSGRIVATSSKDEVYIGKSVEPSIVRKVLQGEDATLNLQFEGLKETMLSVAVPWGKDDVVYGGIVLHAPVVGMNQTITSMRETILWVTLLGMMLSAAIASYLSWSISRPLREIDKVASKIGLGDYGERINIPSKDEIGDLAATINQMAEKLEKIDYEKRKLEQIRQDFLANVSHELRTPLTAMQGFLEALQDDLIDHAAKPRYYDIIYKETLHMNRLVDDIMDLIKLENNEITLARSPVDVYRVMSHVASTFEPEAAEKNTVIEVSAEEELPKAYADPDRLEQILKNLVKNAVKFTEDGRISLKARSEPGFIQLCVSDTGIGISPDDQEMIWERFFKVDRGRSKKNRGTGLGLAIVRELVDLHGGTISVRSEIGKGTVFELRLPTIHTALEGGNSSC</sequence>
<evidence type="ECO:0000256" key="12">
    <source>
        <dbReference type="ARBA" id="ARBA00023136"/>
    </source>
</evidence>
<evidence type="ECO:0000256" key="11">
    <source>
        <dbReference type="ARBA" id="ARBA00023012"/>
    </source>
</evidence>
<keyword evidence="10" id="KW-0067">ATP-binding</keyword>
<keyword evidence="12" id="KW-0472">Membrane</keyword>
<dbReference type="PANTHER" id="PTHR43711">
    <property type="entry name" value="TWO-COMPONENT HISTIDINE KINASE"/>
    <property type="match status" value="1"/>
</dbReference>